<keyword evidence="5" id="KW-0175">Coiled coil</keyword>
<evidence type="ECO:0000313" key="7">
    <source>
        <dbReference type="EMBL" id="AMR76155.1"/>
    </source>
</evidence>
<organism evidence="7 8">
    <name type="scientific">Borrelia hermsii</name>
    <dbReference type="NCBI Taxonomy" id="140"/>
    <lineage>
        <taxon>Bacteria</taxon>
        <taxon>Pseudomonadati</taxon>
        <taxon>Spirochaetota</taxon>
        <taxon>Spirochaetia</taxon>
        <taxon>Spirochaetales</taxon>
        <taxon>Borreliaceae</taxon>
        <taxon>Borrelia</taxon>
    </lineage>
</organism>
<feature type="coiled-coil region" evidence="5">
    <location>
        <begin position="835"/>
        <end position="927"/>
    </location>
</feature>
<dbReference type="RefSeq" id="WP_062706202.1">
    <property type="nucleotide sequence ID" value="NZ_CP014814.1"/>
</dbReference>
<dbReference type="InterPro" id="IPR047149">
    <property type="entry name" value="KIF11-like"/>
</dbReference>
<evidence type="ECO:0000256" key="2">
    <source>
        <dbReference type="ARBA" id="ARBA00022490"/>
    </source>
</evidence>
<keyword evidence="3" id="KW-0505">Motor protein</keyword>
<evidence type="ECO:0000256" key="5">
    <source>
        <dbReference type="SAM" id="Coils"/>
    </source>
</evidence>
<dbReference type="PANTHER" id="PTHR47970">
    <property type="entry name" value="KINESIN-LIKE PROTEIN KIF11"/>
    <property type="match status" value="1"/>
</dbReference>
<dbReference type="GO" id="GO:0005876">
    <property type="term" value="C:spindle microtubule"/>
    <property type="evidence" value="ECO:0007669"/>
    <property type="project" value="TreeGrafter"/>
</dbReference>
<dbReference type="InterPro" id="IPR013491">
    <property type="entry name" value="Tape_meas_N"/>
</dbReference>
<evidence type="ECO:0000256" key="3">
    <source>
        <dbReference type="ARBA" id="ARBA00023175"/>
    </source>
</evidence>
<sequence length="1037" mass="114993">MTLEEIIVPLSIATSNEAKLDAISSALAKIAEQKFESLKDLKSKLESAAKTGAGVNVVYDALISNADKMGKNFKKLADSIGGVGDKTKNIKTLRSTLKGVGKGLVNVKGFAQGAADALERMVSSVLPITLIVKTLEKISSTISGIFTGALGSVASFNEEVGVFSNMLGDVDVGKVLADDMRVFGEETLFTGEAINNAAKTMLSYGATASEVSERMRMFGEAAGGSSEGLEKLAEVYSKVESSNRIALEDLESLRDAGVDITDILAEEAGVAGKSLFKMASEGKLGFEELSGALKRATSEGGKFYGNTAREAKTLADVQLQTSKMSEKLFLELGKALEPLMIGFEKMKQWLIVGLLEPLIKVTSAVITLFDKLTELVVYVSGKFVEGFRTAFDPIVKLFEKVANLASNIWDKMSKILGLSKEDSLKDLLDDKKTEKEREKKYDSTAINDFNKQMISDYADLQNQIFKMQREVALKPLEEQEKATRRLESIINAKNKAFIAKYGASFDSLTAENQKTLANVERDVNNFAKSNFGFVNEHKDLQDEIARLNREILMLPYEAQEEAMKKLANTINEKQKAFVDKYLSSFRSLNESNKNLLTALQKGVNEFSKTATDRRFVEAHKDLQQRVISMQFEVMMRPLAEREKASADMQAEINKLYRDFAESHKGEFAKLNESNKNTLLQIASQSEKVAGGLRDNFVSLLESLSGVVNKVVTEDLGKNVVAGIKGADTLTQSLFDVSKDMIASMGPWGAMASATLSFAVGIFKGLEEQRIKEIEERRDKDLEELAKQSEVALVRLEEGFDREIAMRKEKLGELDDQYSKEIEFLKQAQSKGQISGEEFQKRIAQVESEYKTKRQQESEAITKAEDSKKIEGERHRKLENLEGERIKAQAEVDKVNSYNWYWSKASDLERAQGVLDEILKRIAKVKSAGSVQEIKLARKGARFKTTRPTYMPGAGLMTSEMGQSELVRVTPAPIDENLRNLEARIIAEEINKIQKSEGNGKGQVIINNYNFNGDVLDADKLVRMLKAREHSMSFRMAE</sequence>
<evidence type="ECO:0000259" key="6">
    <source>
        <dbReference type="Pfam" id="PF20155"/>
    </source>
</evidence>
<geneLocation type="plasmid" evidence="8">
    <name>unnamed 1</name>
</geneLocation>
<dbReference type="Proteomes" id="UP000075229">
    <property type="component" value="Plasmid unnamed"/>
</dbReference>
<keyword evidence="2" id="KW-0963">Cytoplasm</keyword>
<comment type="subcellular location">
    <subcellularLocation>
        <location evidence="1">Cytoplasm</location>
        <location evidence="1">Cytoskeleton</location>
    </subcellularLocation>
</comment>
<feature type="domain" description="Tape measure protein N-terminal" evidence="6">
    <location>
        <begin position="162"/>
        <end position="306"/>
    </location>
</feature>
<keyword evidence="4" id="KW-0206">Cytoskeleton</keyword>
<name>A0AAN0X7F7_BORHE</name>
<dbReference type="GO" id="GO:0072686">
    <property type="term" value="C:mitotic spindle"/>
    <property type="evidence" value="ECO:0007669"/>
    <property type="project" value="TreeGrafter"/>
</dbReference>
<accession>A0AAN0X7F7</accession>
<dbReference type="GO" id="GO:0008574">
    <property type="term" value="F:plus-end-directed microtubule motor activity"/>
    <property type="evidence" value="ECO:0007669"/>
    <property type="project" value="TreeGrafter"/>
</dbReference>
<proteinExistence type="predicted"/>
<protein>
    <submittedName>
        <fullName evidence="7">Tail tape measure protein</fullName>
    </submittedName>
</protein>
<dbReference type="Pfam" id="PF20155">
    <property type="entry name" value="TMP_3"/>
    <property type="match status" value="1"/>
</dbReference>
<dbReference type="PANTHER" id="PTHR47970:SF12">
    <property type="entry name" value="KINESIN FAMILY MEMBER 11"/>
    <property type="match status" value="1"/>
</dbReference>
<keyword evidence="7" id="KW-0614">Plasmid</keyword>
<dbReference type="AlphaFoldDB" id="A0AAN0X7F7"/>
<evidence type="ECO:0000256" key="4">
    <source>
        <dbReference type="ARBA" id="ARBA00023212"/>
    </source>
</evidence>
<dbReference type="GO" id="GO:0051231">
    <property type="term" value="P:spindle elongation"/>
    <property type="evidence" value="ECO:0007669"/>
    <property type="project" value="TreeGrafter"/>
</dbReference>
<dbReference type="NCBIfam" id="TIGR02675">
    <property type="entry name" value="tape_meas_nterm"/>
    <property type="match status" value="1"/>
</dbReference>
<gene>
    <name evidence="7" type="ORF">A0V01_06090</name>
</gene>
<evidence type="ECO:0000256" key="1">
    <source>
        <dbReference type="ARBA" id="ARBA00004245"/>
    </source>
</evidence>
<reference evidence="7 8" key="1">
    <citation type="submission" date="2016-03" db="EMBL/GenBank/DDBJ databases">
        <title>Borrelia hermsii Genome sequencing and assembly.</title>
        <authorList>
            <person name="Bontemps-Gallo S."/>
            <person name="Stewart S."/>
        </authorList>
    </citation>
    <scope>NUCLEOTIDE SEQUENCE [LARGE SCALE GENOMIC DNA]</scope>
    <source>
        <strain evidence="7 8">DAH-2E7</strain>
        <plasmid evidence="8">unnamed 1</plasmid>
    </source>
</reference>
<dbReference type="EMBL" id="CP014814">
    <property type="protein sequence ID" value="AMR76155.1"/>
    <property type="molecule type" value="Genomic_DNA"/>
</dbReference>
<evidence type="ECO:0000313" key="8">
    <source>
        <dbReference type="Proteomes" id="UP000075229"/>
    </source>
</evidence>